<organism evidence="3 4">
    <name type="scientific">Trichinella murrelli</name>
    <dbReference type="NCBI Taxonomy" id="144512"/>
    <lineage>
        <taxon>Eukaryota</taxon>
        <taxon>Metazoa</taxon>
        <taxon>Ecdysozoa</taxon>
        <taxon>Nematoda</taxon>
        <taxon>Enoplea</taxon>
        <taxon>Dorylaimia</taxon>
        <taxon>Trichinellida</taxon>
        <taxon>Trichinellidae</taxon>
        <taxon>Trichinella</taxon>
    </lineage>
</organism>
<evidence type="ECO:0000256" key="2">
    <source>
        <dbReference type="SAM" id="MobiDB-lite"/>
    </source>
</evidence>
<dbReference type="Proteomes" id="UP000055048">
    <property type="component" value="Unassembled WGS sequence"/>
</dbReference>
<name>A0A0V0TWM7_9BILA</name>
<evidence type="ECO:0000313" key="3">
    <source>
        <dbReference type="EMBL" id="KRX43326.1"/>
    </source>
</evidence>
<dbReference type="AlphaFoldDB" id="A0A0V0TWM7"/>
<keyword evidence="4" id="KW-1185">Reference proteome</keyword>
<feature type="coiled-coil region" evidence="1">
    <location>
        <begin position="61"/>
        <end position="88"/>
    </location>
</feature>
<dbReference type="OrthoDB" id="10028852at2759"/>
<evidence type="ECO:0000313" key="4">
    <source>
        <dbReference type="Proteomes" id="UP000055048"/>
    </source>
</evidence>
<protein>
    <submittedName>
        <fullName evidence="3">Uncharacterized protein</fullName>
    </submittedName>
</protein>
<gene>
    <name evidence="3" type="ORF">T05_15569</name>
</gene>
<feature type="region of interest" description="Disordered" evidence="2">
    <location>
        <begin position="9"/>
        <end position="30"/>
    </location>
</feature>
<keyword evidence="1" id="KW-0175">Coiled coil</keyword>
<evidence type="ECO:0000256" key="1">
    <source>
        <dbReference type="SAM" id="Coils"/>
    </source>
</evidence>
<dbReference type="EMBL" id="JYDJ01000122">
    <property type="protein sequence ID" value="KRX43326.1"/>
    <property type="molecule type" value="Genomic_DNA"/>
</dbReference>
<proteinExistence type="predicted"/>
<reference evidence="3 4" key="1">
    <citation type="submission" date="2015-01" db="EMBL/GenBank/DDBJ databases">
        <title>Evolution of Trichinella species and genotypes.</title>
        <authorList>
            <person name="Korhonen P.K."/>
            <person name="Edoardo P."/>
            <person name="Giuseppe L.R."/>
            <person name="Gasser R.B."/>
        </authorList>
    </citation>
    <scope>NUCLEOTIDE SEQUENCE [LARGE SCALE GENOMIC DNA]</scope>
    <source>
        <strain evidence="3">ISS417</strain>
    </source>
</reference>
<accession>A0A0V0TWM7</accession>
<comment type="caution">
    <text evidence="3">The sequence shown here is derived from an EMBL/GenBank/DDBJ whole genome shotgun (WGS) entry which is preliminary data.</text>
</comment>
<sequence length="271" mass="32010">MPFMTYKLINDKQTTKNTNHNSKMHGSAEDVPNLSCQPIILKTEDIRKQVENLKLLRYTIKVHHESELRQLNEKHNQEQQNAEKYIHKLLESVENIQKIRKLQTLETNSPPCPVGKRMRLEKEELISVKSGKEKNFERAEQNAEYNMKLTALVKGYFTRRLFRTDEVKTLRMMFKHLHTQLDSMNDNNKLSPIEQHYKQLVVLQMKFILTTINRIFFTLSTKEKLKLISRSGNSKNTAQLMQWTDAYVRCNGCVEEQKSSNVHFMTKKRIN</sequence>